<reference evidence="2 3" key="1">
    <citation type="journal article" date="2012" name="PLoS ONE">
        <title>Genome sequence and transcriptome analysis of the radioresistant bacterium Deinococcus gobiensis: insights into the extreme environmental adaptations.</title>
        <authorList>
            <person name="Yuan M."/>
            <person name="Chen M."/>
            <person name="Zhang W."/>
            <person name="Lu W."/>
            <person name="Wang J."/>
            <person name="Yang M."/>
            <person name="Zhao P."/>
            <person name="Tang R."/>
            <person name="Li X."/>
            <person name="Hao Y."/>
            <person name="Zhou Z."/>
            <person name="Zhan Y."/>
            <person name="Yu H."/>
            <person name="Teng C."/>
            <person name="Yan Y."/>
            <person name="Ping S."/>
            <person name="Wang Y."/>
            <person name="Lin M."/>
        </authorList>
    </citation>
    <scope>NUCLEOTIDE SEQUENCE [LARGE SCALE GENOMIC DNA]</scope>
    <source>
        <strain evidence="2 3">I-0</strain>
    </source>
</reference>
<evidence type="ECO:0000313" key="3">
    <source>
        <dbReference type="Proteomes" id="UP000007575"/>
    </source>
</evidence>
<dbReference type="PATRIC" id="fig|745776.4.peg.561"/>
<dbReference type="GO" id="GO:0016853">
    <property type="term" value="F:isomerase activity"/>
    <property type="evidence" value="ECO:0007669"/>
    <property type="project" value="UniProtKB-KW"/>
</dbReference>
<organism evidence="2 3">
    <name type="scientific">Deinococcus gobiensis (strain DSM 21396 / JCM 16679 / CGMCC 1.7299 / I-0)</name>
    <dbReference type="NCBI Taxonomy" id="745776"/>
    <lineage>
        <taxon>Bacteria</taxon>
        <taxon>Thermotogati</taxon>
        <taxon>Deinococcota</taxon>
        <taxon>Deinococci</taxon>
        <taxon>Deinococcales</taxon>
        <taxon>Deinococcaceae</taxon>
        <taxon>Deinococcus</taxon>
    </lineage>
</organism>
<dbReference type="RefSeq" id="WP_014683961.1">
    <property type="nucleotide sequence ID" value="NC_017790.1"/>
</dbReference>
<evidence type="ECO:0000313" key="2">
    <source>
        <dbReference type="EMBL" id="AFD24478.1"/>
    </source>
</evidence>
<dbReference type="EMBL" id="CP002191">
    <property type="protein sequence ID" value="AFD24478.1"/>
    <property type="molecule type" value="Genomic_DNA"/>
</dbReference>
<dbReference type="STRING" id="745776.DGo_CA0551"/>
<dbReference type="HOGENOM" id="CLU_059523_1_2_0"/>
<dbReference type="SUPFAM" id="SSF51658">
    <property type="entry name" value="Xylose isomerase-like"/>
    <property type="match status" value="1"/>
</dbReference>
<proteinExistence type="predicted"/>
<sequence length="243" mass="26730">MQETGIQLYTLREQVAQDFLGTLDALAQAGIRRVELARDYGGLSGPALRAVLDERGLSAPSAHLALEPLEDDLEAQVQFLQTVGVRHAVYPYHRADTEAEWLALAARLERVAQALAAHGLTLSYHNHDHELTQTFGGRPVLDLLLEAAPSVQAELDVAWIYAGGHDPVTYLRRYAGRLPLVHLKDVRREGEGWQTVALGEGEVPLHEVLSALPAEVQPYYEQDQGGTLDTLRRSLGYLKTASV</sequence>
<keyword evidence="3" id="KW-1185">Reference proteome</keyword>
<protein>
    <submittedName>
        <fullName evidence="2">Xylose isomerase domain protein TIM barrel</fullName>
    </submittedName>
</protein>
<feature type="domain" description="Xylose isomerase-like TIM barrel" evidence="1">
    <location>
        <begin position="24"/>
        <end position="212"/>
    </location>
</feature>
<dbReference type="Gene3D" id="3.20.20.150">
    <property type="entry name" value="Divalent-metal-dependent TIM barrel enzymes"/>
    <property type="match status" value="1"/>
</dbReference>
<accession>H8GWK8</accession>
<dbReference type="PANTHER" id="PTHR12110">
    <property type="entry name" value="HYDROXYPYRUVATE ISOMERASE"/>
    <property type="match status" value="1"/>
</dbReference>
<dbReference type="eggNOG" id="COG1082">
    <property type="taxonomic scope" value="Bacteria"/>
</dbReference>
<keyword evidence="2" id="KW-0413">Isomerase</keyword>
<dbReference type="OrthoDB" id="9798407at2"/>
<dbReference type="KEGG" id="dgo:DGo_CA0551"/>
<dbReference type="Proteomes" id="UP000007575">
    <property type="component" value="Chromosome"/>
</dbReference>
<dbReference type="InterPro" id="IPR013022">
    <property type="entry name" value="Xyl_isomerase-like_TIM-brl"/>
</dbReference>
<dbReference type="InterPro" id="IPR036237">
    <property type="entry name" value="Xyl_isomerase-like_sf"/>
</dbReference>
<gene>
    <name evidence="2" type="primary">iolE</name>
    <name evidence="2" type="ordered locus">DGo_CA0551</name>
</gene>
<dbReference type="InterPro" id="IPR050312">
    <property type="entry name" value="IolE/XylAMocC-like"/>
</dbReference>
<dbReference type="PANTHER" id="PTHR12110:SF41">
    <property type="entry name" value="INOSOSE DEHYDRATASE"/>
    <property type="match status" value="1"/>
</dbReference>
<dbReference type="AlphaFoldDB" id="H8GWK8"/>
<evidence type="ECO:0000259" key="1">
    <source>
        <dbReference type="Pfam" id="PF01261"/>
    </source>
</evidence>
<name>H8GWK8_DEIGI</name>
<dbReference type="Pfam" id="PF01261">
    <property type="entry name" value="AP_endonuc_2"/>
    <property type="match status" value="1"/>
</dbReference>